<dbReference type="HOGENOM" id="CLU_191405_0_0_9"/>
<dbReference type="InterPro" id="IPR010982">
    <property type="entry name" value="Lambda_DNA-bd_dom_sf"/>
</dbReference>
<dbReference type="STRING" id="483218.BACPEC_00291"/>
<dbReference type="eggNOG" id="COG2944">
    <property type="taxonomic scope" value="Bacteria"/>
</dbReference>
<evidence type="ECO:0000313" key="2">
    <source>
        <dbReference type="Proteomes" id="UP000003136"/>
    </source>
</evidence>
<protein>
    <recommendedName>
        <fullName evidence="3">HTH cro/C1-type domain-containing protein</fullName>
    </recommendedName>
</protein>
<sequence>MITQRVLFAFMEKRRMDCKNRIIKLRESTGLNRKDFCKLVHIPYRTMTEWELDNRHAPDYVLWLLEYYIRNEGLVVKEMNEGGGDSEKETT</sequence>
<name>B7ANN7_9FIRM</name>
<proteinExistence type="predicted"/>
<organism evidence="1 2">
    <name type="scientific">[Bacteroides] pectinophilus ATCC 43243</name>
    <dbReference type="NCBI Taxonomy" id="483218"/>
    <lineage>
        <taxon>Bacteria</taxon>
        <taxon>Bacillati</taxon>
        <taxon>Bacillota</taxon>
        <taxon>Clostridia</taxon>
        <taxon>Eubacteriales</taxon>
    </lineage>
</organism>
<dbReference type="Proteomes" id="UP000003136">
    <property type="component" value="Unassembled WGS sequence"/>
</dbReference>
<reference evidence="1 2" key="1">
    <citation type="submission" date="2008-11" db="EMBL/GenBank/DDBJ databases">
        <title>Draft genome sequence of Bacteroides pectinophilus (ATCC 43243).</title>
        <authorList>
            <person name="Sudarsanam P."/>
            <person name="Ley R."/>
            <person name="Guruge J."/>
            <person name="Turnbaugh P.J."/>
            <person name="Mahowald M."/>
            <person name="Liep D."/>
            <person name="Gordon J."/>
        </authorList>
    </citation>
    <scope>NUCLEOTIDE SEQUENCE [LARGE SCALE GENOMIC DNA]</scope>
    <source>
        <strain evidence="1 2">ATCC 43243</strain>
    </source>
</reference>
<accession>B7ANN7</accession>
<dbReference type="Gene3D" id="1.10.260.40">
    <property type="entry name" value="lambda repressor-like DNA-binding domains"/>
    <property type="match status" value="1"/>
</dbReference>
<gene>
    <name evidence="1" type="ORF">BACPEC_00291</name>
</gene>
<dbReference type="GO" id="GO:0003677">
    <property type="term" value="F:DNA binding"/>
    <property type="evidence" value="ECO:0007669"/>
    <property type="project" value="InterPro"/>
</dbReference>
<evidence type="ECO:0000313" key="1">
    <source>
        <dbReference type="EMBL" id="EEC58772.1"/>
    </source>
</evidence>
<dbReference type="InterPro" id="IPR001387">
    <property type="entry name" value="Cro/C1-type_HTH"/>
</dbReference>
<evidence type="ECO:0008006" key="3">
    <source>
        <dbReference type="Google" id="ProtNLM"/>
    </source>
</evidence>
<comment type="caution">
    <text evidence="1">The sequence shown here is derived from an EMBL/GenBank/DDBJ whole genome shotgun (WGS) entry which is preliminary data.</text>
</comment>
<dbReference type="EMBL" id="ABVQ01000032">
    <property type="protein sequence ID" value="EEC58772.1"/>
    <property type="molecule type" value="Genomic_DNA"/>
</dbReference>
<reference evidence="1 2" key="2">
    <citation type="submission" date="2008-11" db="EMBL/GenBank/DDBJ databases">
        <authorList>
            <person name="Fulton L."/>
            <person name="Clifton S."/>
            <person name="Fulton B."/>
            <person name="Xu J."/>
            <person name="Minx P."/>
            <person name="Pepin K.H."/>
            <person name="Johnson M."/>
            <person name="Bhonagiri V."/>
            <person name="Nash W.E."/>
            <person name="Mardis E.R."/>
            <person name="Wilson R.K."/>
        </authorList>
    </citation>
    <scope>NUCLEOTIDE SEQUENCE [LARGE SCALE GENOMIC DNA]</scope>
    <source>
        <strain evidence="1 2">ATCC 43243</strain>
    </source>
</reference>
<keyword evidence="2" id="KW-1185">Reference proteome</keyword>
<dbReference type="CDD" id="cd00093">
    <property type="entry name" value="HTH_XRE"/>
    <property type="match status" value="1"/>
</dbReference>
<dbReference type="SUPFAM" id="SSF47413">
    <property type="entry name" value="lambda repressor-like DNA-binding domains"/>
    <property type="match status" value="1"/>
</dbReference>
<dbReference type="AlphaFoldDB" id="B7ANN7"/>